<feature type="compositionally biased region" description="Basic and acidic residues" evidence="1">
    <location>
        <begin position="1118"/>
        <end position="1127"/>
    </location>
</feature>
<sequence>MVHGPPSRIGSTSGEATNVHMEQVMKSAQEAAGALKRELLQEFPSKESVDKYRGELVHLLCEGDKLKTLRHGARSSVEWERCANLMREQVGAADEWLRQKCQVSTASESLLEAKAERKEAPENIAAVAAWENDEKEGQRRLDQITAAMESTDFTVALQRNCLILKIQRAEKTAEALRRWCDDLQLSRESRIRLEELSIDLDKAIITAAESLNLQESSFVSGLSKGIKKDMSRDSVQNNNMVSSGKEELPIYAEPLSTTSNVVLQREQHETLGASTYKPFDLMKDGGDLISAILGRKAEDQIPNFRGGAAEYPAWEEAIAPIRYCSFRQPIMKFNAIKKSLSGEALEIVKWIGLDQPDPVEALVDALKKEYGRPKIVIRAQEVRLEKLASLKEDDYPTLRNFVIAVKSIIATMEAHGYDVEKNPQFTRQLERKLNWVLVKRWCQKRNGDTPNHLLDFLEKEAEILQKAHLLKPDVITGQRTPQVVKAKERALIGVGNVEKKSSVQRPVGASSAAGSETGGVKCPKCGKNHMLEKCVKFTSLSVGARFAEAKMLGVHYRCLTKHKGNETCPIPANEQQCPEDRSCRYCHHPLLHHQRRTKEEENSASDQMEKSYICNDSAHHLELLKVFLRGPRKTILTTALIDSGCSRTFVDEDLAKDLGLKVKTAAMILQGIHGAKNVEAARKLRIPGGEVKWADWEKDQPKFAKLPLENVSYADVRILLGQDIKELAENVCTTKMKSDDKKYVAYRYKLGWTISGPRLPSDKEAVMYCCIINDEVDHGTALLQEFRNFNSLEGLGITDKSIGLSRHETEDLEHMQNGTVVLSDGRLGELYEKSIQDDEAKGYMRRLSPMEAADLRKHRHWFLPHFAVFHPDKADKCRRVLDAAARNGGVSLNSLLNTGPNLITSLLGVLVRFRCGRIAVNADVKEMFSQVAVPPADSDMLAFLWTSSVDRKPDVYVNQRHVFGATCSPAVANFALREAVKRKDAAIAQIVNEAFYMDDLYSLNGGVGSSGPPEKFLVLFWQNAKTSTAVVFYSFLEMAVGYFCQLARSYLRLVLSSCLSYILLIYPIFSQTVQSLTLILWLRAFYLIMNGSDNDSFLDILNDSFEESDIGSASDSDYVEKSDHDSSSEFSGTLPSDSETEEVIHESSDSWIGRDCVCSWNKEEPSKNVRTRAHNIYSGRQGPRSAARHAKTPCEIWSLLMTKDIIDAIALLGLLLLAGVFQSNRLNLCDLYNTDGTGVEIFPSTMSLQRLRFLLRCLRFDDHATRAERKRQDKLAAIRMVFDTFVRNCTENYMHSAHVTIDEVLVSFKGRCPFRMYIPSKAAKYGIKIFELSDSETYCVSKIEVYVGKQNEGPHQMDTSPAAVVKRLCSAIVGTGRNITMDNWFMSYSLVEDLLKEKLTARTKQQPIWISEKYDSGILRAKKNKNVILLSSMHHDGSIVSIGQREKPEIVLFYNKTKSGVDHADQLAQCYNTARKSRRWPLAIFFHLLNVSVINASVIHQHNTGESGKRKNFIKNIAFELLQPYLRSRLECKTLTKKLRLQIETHLPDPGPTSWGPADLTPPLTVGSRTPPPKGYWSDDNEDVVIQRSHELKTAFREACFELSKWVSNSRKVIETWPMEERASVVKELAGMDNIQLPKVKALGVAWDCEQDSLTFACRRQGEKAKTLSEVLSILTSVFDPLGIVGPFVLKGKLIMQAIWQVHPEWKAPLSEEWEARWQQRASDVKVVATVSIPRWYGIDRGKPSTMHVFVDAATVGYGRVAYLAQGMTTAFVAAKSRVVNPLKTTTVPRLELQAFIVGVRLADTLLKELENRLVIGRVVFWSDSLVVLYWINSDENRYLPFVSNRLREINETLQSCRFKDRHVEVRYVPSKENPADLISRGMDATGLIKRFDFCTTGPKFLKREEEWPETKVKPPDNDLELRRKALAFFVGSNSADADKCSTVAEFLKQKAQMEDFGAEISACNKASGRSHIPRSGALQRKQVFLDQDGILRVVTRLTNAEFLSEEMKNPIVMPRKHPVTRLVIRSTHNDVGHLGVNSTRAELGRRFFIPKCIQRGDFTRFHFSLIGLCPRYFIGPSNLCRIGFHFIGP</sequence>
<dbReference type="GO" id="GO:0006259">
    <property type="term" value="P:DNA metabolic process"/>
    <property type="evidence" value="ECO:0007669"/>
    <property type="project" value="UniProtKB-ARBA"/>
</dbReference>
<accession>A0A0V1A9X2</accession>
<proteinExistence type="predicted"/>
<dbReference type="Pfam" id="PF05380">
    <property type="entry name" value="Peptidase_A17"/>
    <property type="match status" value="1"/>
</dbReference>
<dbReference type="EMBL" id="JYDQ01000014">
    <property type="protein sequence ID" value="KRY21647.1"/>
    <property type="molecule type" value="Genomic_DNA"/>
</dbReference>
<keyword evidence="4" id="KW-1185">Reference proteome</keyword>
<dbReference type="STRING" id="990121.A0A0V1A9X2"/>
<evidence type="ECO:0000313" key="3">
    <source>
        <dbReference type="EMBL" id="KRY21647.1"/>
    </source>
</evidence>
<dbReference type="PANTHER" id="PTHR47331">
    <property type="entry name" value="PHD-TYPE DOMAIN-CONTAINING PROTEIN"/>
    <property type="match status" value="1"/>
</dbReference>
<dbReference type="GO" id="GO:0003676">
    <property type="term" value="F:nucleic acid binding"/>
    <property type="evidence" value="ECO:0007669"/>
    <property type="project" value="InterPro"/>
</dbReference>
<feature type="domain" description="PiggyBac transposable element-derived protein" evidence="2">
    <location>
        <begin position="1210"/>
        <end position="1496"/>
    </location>
</feature>
<dbReference type="Gene3D" id="3.30.420.10">
    <property type="entry name" value="Ribonuclease H-like superfamily/Ribonuclease H"/>
    <property type="match status" value="1"/>
</dbReference>
<comment type="caution">
    <text evidence="3">The sequence shown here is derived from an EMBL/GenBank/DDBJ whole genome shotgun (WGS) entry which is preliminary data.</text>
</comment>
<dbReference type="InterPro" id="IPR021109">
    <property type="entry name" value="Peptidase_aspartic_dom_sf"/>
</dbReference>
<name>A0A0V1A9X2_9BILA</name>
<dbReference type="Gene3D" id="2.40.70.10">
    <property type="entry name" value="Acid Proteases"/>
    <property type="match status" value="1"/>
</dbReference>
<dbReference type="OrthoDB" id="5920628at2759"/>
<dbReference type="InterPro" id="IPR005312">
    <property type="entry name" value="DUF1759"/>
</dbReference>
<dbReference type="SUPFAM" id="SSF56672">
    <property type="entry name" value="DNA/RNA polymerases"/>
    <property type="match status" value="1"/>
</dbReference>
<protein>
    <submittedName>
        <fullName evidence="3">PiggyBac transposable element-derived protein 4</fullName>
    </submittedName>
</protein>
<dbReference type="InterPro" id="IPR008042">
    <property type="entry name" value="Retrotrans_Pao"/>
</dbReference>
<evidence type="ECO:0000313" key="4">
    <source>
        <dbReference type="Proteomes" id="UP000054783"/>
    </source>
</evidence>
<dbReference type="Proteomes" id="UP000054783">
    <property type="component" value="Unassembled WGS sequence"/>
</dbReference>
<evidence type="ECO:0000259" key="2">
    <source>
        <dbReference type="Pfam" id="PF13843"/>
    </source>
</evidence>
<dbReference type="Pfam" id="PF03564">
    <property type="entry name" value="DUF1759"/>
    <property type="match status" value="1"/>
</dbReference>
<dbReference type="InterPro" id="IPR043502">
    <property type="entry name" value="DNA/RNA_pol_sf"/>
</dbReference>
<dbReference type="Pfam" id="PF13843">
    <property type="entry name" value="DDE_Tnp_1_7"/>
    <property type="match status" value="1"/>
</dbReference>
<feature type="compositionally biased region" description="Polar residues" evidence="1">
    <location>
        <begin position="1128"/>
        <end position="1137"/>
    </location>
</feature>
<feature type="region of interest" description="Disordered" evidence="1">
    <location>
        <begin position="1111"/>
        <end position="1147"/>
    </location>
</feature>
<evidence type="ECO:0000256" key="1">
    <source>
        <dbReference type="SAM" id="MobiDB-lite"/>
    </source>
</evidence>
<dbReference type="InterPro" id="IPR036397">
    <property type="entry name" value="RNaseH_sf"/>
</dbReference>
<organism evidence="3 4">
    <name type="scientific">Trichinella patagoniensis</name>
    <dbReference type="NCBI Taxonomy" id="990121"/>
    <lineage>
        <taxon>Eukaryota</taxon>
        <taxon>Metazoa</taxon>
        <taxon>Ecdysozoa</taxon>
        <taxon>Nematoda</taxon>
        <taxon>Enoplea</taxon>
        <taxon>Dorylaimia</taxon>
        <taxon>Trichinellida</taxon>
        <taxon>Trichinellidae</taxon>
        <taxon>Trichinella</taxon>
    </lineage>
</organism>
<dbReference type="InterPro" id="IPR029526">
    <property type="entry name" value="PGBD"/>
</dbReference>
<gene>
    <name evidence="3" type="primary">PGBD4</name>
    <name evidence="3" type="ORF">T12_758</name>
</gene>
<reference evidence="3 4" key="1">
    <citation type="submission" date="2015-01" db="EMBL/GenBank/DDBJ databases">
        <title>Evolution of Trichinella species and genotypes.</title>
        <authorList>
            <person name="Korhonen P.K."/>
            <person name="Edoardo P."/>
            <person name="Giuseppe L.R."/>
            <person name="Gasser R.B."/>
        </authorList>
    </citation>
    <scope>NUCLEOTIDE SEQUENCE [LARGE SCALE GENOMIC DNA]</scope>
    <source>
        <strain evidence="3">ISS2496</strain>
    </source>
</reference>